<evidence type="ECO:0000256" key="7">
    <source>
        <dbReference type="ARBA" id="ARBA00022824"/>
    </source>
</evidence>
<dbReference type="PANTHER" id="PTHR24292:SF100">
    <property type="entry name" value="CYTOCHROME P450 6A16, ISOFORM B-RELATED"/>
    <property type="match status" value="1"/>
</dbReference>
<dbReference type="EMBL" id="GEZM01027475">
    <property type="protein sequence ID" value="JAV86724.1"/>
    <property type="molecule type" value="Transcribed_RNA"/>
</dbReference>
<evidence type="ECO:0000256" key="3">
    <source>
        <dbReference type="ARBA" id="ARBA00004406"/>
    </source>
</evidence>
<evidence type="ECO:0000256" key="1">
    <source>
        <dbReference type="ARBA" id="ARBA00001971"/>
    </source>
</evidence>
<evidence type="ECO:0000256" key="5">
    <source>
        <dbReference type="ARBA" id="ARBA00022617"/>
    </source>
</evidence>
<sequence>MSVISSCWCTDITVILATCVLSVIVFFKWRYRYWEVRGVPYVKPSIPFGSMLNPFWPTHSFGELMRLQYEESKRMGRDYVGLYTLWIPAFMPITIDLIKDVMAKDFNYFVDRGFYFNEKDDPLSAHLFSLEGAKWRKLRAKLTPTFTSGKMKMMFRIVLTCGKQLTEAMEQNHNRHVPVDIKDLLSRFGTNVIGSCAFGIDCNGFEDPNSDFRRFAKRAFVRTKWENLTAFFSFANPNLARKLGVCFTPQTVSTFFSNLMKQVVEYRESNKTNRDDFLQILLDLKNNSDDPLTLEELTAQAFLFFIAGLETSSTTMTFCLYELANDQDIQDKVREEIRSVMASHKGEISYEAIREMKYMKQVIDETLRKYPPLPMLNRKCVMDYKVPGTDFLIEKGTSVVIPLYGLHHDPEYFPDPERFDPERFNEENKKKMVPYSYMPFGEGPRLCIGLRFGLMQTGIGLALLLDKFRFSVNEMTRVPFAMDPSNFVLSAIGDIWLNVDKV</sequence>
<keyword evidence="15" id="KW-1133">Transmembrane helix</keyword>
<keyword evidence="8" id="KW-0492">Microsome</keyword>
<keyword evidence="11 14" id="KW-0503">Monooxygenase</keyword>
<reference evidence="16" key="1">
    <citation type="journal article" date="2016" name="Sci. Rep.">
        <title>Molecular characterization of firefly nuptial gifts: a multi-omics approach sheds light on postcopulatory sexual selection.</title>
        <authorList>
            <person name="Al-Wathiqui N."/>
            <person name="Fallon T.R."/>
            <person name="South A."/>
            <person name="Weng J.K."/>
            <person name="Lewis S.M."/>
        </authorList>
    </citation>
    <scope>NUCLEOTIDE SEQUENCE</scope>
</reference>
<evidence type="ECO:0000256" key="2">
    <source>
        <dbReference type="ARBA" id="ARBA00004174"/>
    </source>
</evidence>
<dbReference type="PRINTS" id="PR00463">
    <property type="entry name" value="EP450I"/>
</dbReference>
<feature type="transmembrane region" description="Helical" evidence="15">
    <location>
        <begin position="79"/>
        <end position="98"/>
    </location>
</feature>
<keyword evidence="6 13" id="KW-0479">Metal-binding</keyword>
<evidence type="ECO:0008006" key="17">
    <source>
        <dbReference type="Google" id="ProtNLM"/>
    </source>
</evidence>
<keyword evidence="7" id="KW-0256">Endoplasmic reticulum</keyword>
<evidence type="ECO:0000256" key="15">
    <source>
        <dbReference type="SAM" id="Phobius"/>
    </source>
</evidence>
<evidence type="ECO:0000256" key="12">
    <source>
        <dbReference type="ARBA" id="ARBA00023136"/>
    </source>
</evidence>
<accession>A0A1Y1MM21</accession>
<dbReference type="PANTHER" id="PTHR24292">
    <property type="entry name" value="CYTOCHROME P450"/>
    <property type="match status" value="1"/>
</dbReference>
<evidence type="ECO:0000256" key="13">
    <source>
        <dbReference type="PIRSR" id="PIRSR602401-1"/>
    </source>
</evidence>
<dbReference type="InterPro" id="IPR036396">
    <property type="entry name" value="Cyt_P450_sf"/>
</dbReference>
<dbReference type="AlphaFoldDB" id="A0A1Y1MM21"/>
<evidence type="ECO:0000256" key="8">
    <source>
        <dbReference type="ARBA" id="ARBA00022848"/>
    </source>
</evidence>
<keyword evidence="9 14" id="KW-0560">Oxidoreductase</keyword>
<dbReference type="InterPro" id="IPR017972">
    <property type="entry name" value="Cyt_P450_CS"/>
</dbReference>
<dbReference type="GO" id="GO:0005789">
    <property type="term" value="C:endoplasmic reticulum membrane"/>
    <property type="evidence" value="ECO:0007669"/>
    <property type="project" value="UniProtKB-SubCell"/>
</dbReference>
<dbReference type="Gene3D" id="1.10.630.10">
    <property type="entry name" value="Cytochrome P450"/>
    <property type="match status" value="1"/>
</dbReference>
<dbReference type="GO" id="GO:0016705">
    <property type="term" value="F:oxidoreductase activity, acting on paired donors, with incorporation or reduction of molecular oxygen"/>
    <property type="evidence" value="ECO:0007669"/>
    <property type="project" value="InterPro"/>
</dbReference>
<dbReference type="CDD" id="cd11056">
    <property type="entry name" value="CYP6-like"/>
    <property type="match status" value="1"/>
</dbReference>
<dbReference type="InterPro" id="IPR001128">
    <property type="entry name" value="Cyt_P450"/>
</dbReference>
<dbReference type="GO" id="GO:0020037">
    <property type="term" value="F:heme binding"/>
    <property type="evidence" value="ECO:0007669"/>
    <property type="project" value="InterPro"/>
</dbReference>
<dbReference type="FunFam" id="1.10.630.10:FF:000042">
    <property type="entry name" value="Cytochrome P450"/>
    <property type="match status" value="1"/>
</dbReference>
<dbReference type="PRINTS" id="PR00385">
    <property type="entry name" value="P450"/>
</dbReference>
<keyword evidence="12 15" id="KW-0472">Membrane</keyword>
<dbReference type="InterPro" id="IPR002401">
    <property type="entry name" value="Cyt_P450_E_grp-I"/>
</dbReference>
<comment type="similarity">
    <text evidence="4 14">Belongs to the cytochrome P450 family.</text>
</comment>
<evidence type="ECO:0000256" key="9">
    <source>
        <dbReference type="ARBA" id="ARBA00023002"/>
    </source>
</evidence>
<feature type="binding site" description="axial binding residue" evidence="13">
    <location>
        <position position="447"/>
    </location>
    <ligand>
        <name>heme</name>
        <dbReference type="ChEBI" id="CHEBI:30413"/>
    </ligand>
    <ligandPart>
        <name>Fe</name>
        <dbReference type="ChEBI" id="CHEBI:18248"/>
    </ligandPart>
</feature>
<dbReference type="InterPro" id="IPR050476">
    <property type="entry name" value="Insect_CytP450_Detox"/>
</dbReference>
<evidence type="ECO:0000313" key="16">
    <source>
        <dbReference type="EMBL" id="JAV86724.1"/>
    </source>
</evidence>
<name>A0A1Y1MM21_PHOPY</name>
<comment type="cofactor">
    <cofactor evidence="1 13">
        <name>heme</name>
        <dbReference type="ChEBI" id="CHEBI:30413"/>
    </cofactor>
</comment>
<evidence type="ECO:0000256" key="14">
    <source>
        <dbReference type="RuleBase" id="RU000461"/>
    </source>
</evidence>
<evidence type="ECO:0000256" key="11">
    <source>
        <dbReference type="ARBA" id="ARBA00023033"/>
    </source>
</evidence>
<evidence type="ECO:0000256" key="10">
    <source>
        <dbReference type="ARBA" id="ARBA00023004"/>
    </source>
</evidence>
<dbReference type="GO" id="GO:0004497">
    <property type="term" value="F:monooxygenase activity"/>
    <property type="evidence" value="ECO:0007669"/>
    <property type="project" value="UniProtKB-KW"/>
</dbReference>
<evidence type="ECO:0000256" key="4">
    <source>
        <dbReference type="ARBA" id="ARBA00010617"/>
    </source>
</evidence>
<proteinExistence type="inferred from homology"/>
<evidence type="ECO:0000256" key="6">
    <source>
        <dbReference type="ARBA" id="ARBA00022723"/>
    </source>
</evidence>
<keyword evidence="15" id="KW-0812">Transmembrane</keyword>
<feature type="transmembrane region" description="Helical" evidence="15">
    <location>
        <begin position="12"/>
        <end position="29"/>
    </location>
</feature>
<dbReference type="SUPFAM" id="SSF48264">
    <property type="entry name" value="Cytochrome P450"/>
    <property type="match status" value="1"/>
</dbReference>
<dbReference type="PROSITE" id="PS00086">
    <property type="entry name" value="CYTOCHROME_P450"/>
    <property type="match status" value="1"/>
</dbReference>
<comment type="subcellular location">
    <subcellularLocation>
        <location evidence="3">Endoplasmic reticulum membrane</location>
        <topology evidence="3">Peripheral membrane protein</topology>
    </subcellularLocation>
    <subcellularLocation>
        <location evidence="2">Microsome membrane</location>
        <topology evidence="2">Peripheral membrane protein</topology>
    </subcellularLocation>
</comment>
<keyword evidence="10 13" id="KW-0408">Iron</keyword>
<dbReference type="Pfam" id="PF00067">
    <property type="entry name" value="p450"/>
    <property type="match status" value="1"/>
</dbReference>
<keyword evidence="5 13" id="KW-0349">Heme</keyword>
<protein>
    <recommendedName>
        <fullName evidence="17">Cytochrome P450</fullName>
    </recommendedName>
</protein>
<dbReference type="GO" id="GO:0005506">
    <property type="term" value="F:iron ion binding"/>
    <property type="evidence" value="ECO:0007669"/>
    <property type="project" value="InterPro"/>
</dbReference>
<organism evidence="16">
    <name type="scientific">Photinus pyralis</name>
    <name type="common">Common eastern firefly</name>
    <name type="synonym">Lampyris pyralis</name>
    <dbReference type="NCBI Taxonomy" id="7054"/>
    <lineage>
        <taxon>Eukaryota</taxon>
        <taxon>Metazoa</taxon>
        <taxon>Ecdysozoa</taxon>
        <taxon>Arthropoda</taxon>
        <taxon>Hexapoda</taxon>
        <taxon>Insecta</taxon>
        <taxon>Pterygota</taxon>
        <taxon>Neoptera</taxon>
        <taxon>Endopterygota</taxon>
        <taxon>Coleoptera</taxon>
        <taxon>Polyphaga</taxon>
        <taxon>Elateriformia</taxon>
        <taxon>Elateroidea</taxon>
        <taxon>Lampyridae</taxon>
        <taxon>Lampyrinae</taxon>
        <taxon>Photinus</taxon>
    </lineage>
</organism>